<reference evidence="1 2" key="1">
    <citation type="submission" date="2017-07" db="EMBL/GenBank/DDBJ databases">
        <title>Leptospira spp. isolated from tropical soils.</title>
        <authorList>
            <person name="Thibeaux R."/>
            <person name="Iraola G."/>
            <person name="Ferres I."/>
            <person name="Bierque E."/>
            <person name="Girault D."/>
            <person name="Soupe-Gilbert M.-E."/>
            <person name="Picardeau M."/>
            <person name="Goarant C."/>
        </authorList>
    </citation>
    <scope>NUCLEOTIDE SEQUENCE [LARGE SCALE GENOMIC DNA]</scope>
    <source>
        <strain evidence="1 2">FH2-C-A2</strain>
    </source>
</reference>
<protein>
    <submittedName>
        <fullName evidence="1">Uncharacterized protein</fullName>
    </submittedName>
</protein>
<organism evidence="1 2">
    <name type="scientific">Leptospira wolffii</name>
    <dbReference type="NCBI Taxonomy" id="409998"/>
    <lineage>
        <taxon>Bacteria</taxon>
        <taxon>Pseudomonadati</taxon>
        <taxon>Spirochaetota</taxon>
        <taxon>Spirochaetia</taxon>
        <taxon>Leptospirales</taxon>
        <taxon>Leptospiraceae</taxon>
        <taxon>Leptospira</taxon>
    </lineage>
</organism>
<evidence type="ECO:0000313" key="1">
    <source>
        <dbReference type="EMBL" id="PJZ66385.1"/>
    </source>
</evidence>
<dbReference type="RefSeq" id="WP_100758585.1">
    <property type="nucleotide sequence ID" value="NZ_NPDT01000002.1"/>
</dbReference>
<name>A0A2M9ZD82_9LEPT</name>
<dbReference type="EMBL" id="NPDT01000002">
    <property type="protein sequence ID" value="PJZ66385.1"/>
    <property type="molecule type" value="Genomic_DNA"/>
</dbReference>
<dbReference type="Proteomes" id="UP000231912">
    <property type="component" value="Unassembled WGS sequence"/>
</dbReference>
<gene>
    <name evidence="1" type="ORF">CH371_08940</name>
</gene>
<proteinExistence type="predicted"/>
<sequence>MNSKWILAGASILTLSQCAYFFGNPGRETKTPKELYTECMSTFSDDSKCKEFVLKSIPDADPNLLGEQAPSSEEGQKLLIRANLIKSLQTQNKLYVRNLLGNPDEEKTINNWSPGMEEWVYYRPISKFAEGSRPDKEIRIRFQRGAVLKVLYTPPDPIR</sequence>
<evidence type="ECO:0000313" key="2">
    <source>
        <dbReference type="Proteomes" id="UP000231912"/>
    </source>
</evidence>
<comment type="caution">
    <text evidence="1">The sequence shown here is derived from an EMBL/GenBank/DDBJ whole genome shotgun (WGS) entry which is preliminary data.</text>
</comment>
<accession>A0A2M9ZD82</accession>
<dbReference type="AlphaFoldDB" id="A0A2M9ZD82"/>